<proteinExistence type="predicted"/>
<evidence type="ECO:0000313" key="2">
    <source>
        <dbReference type="EMBL" id="KAL3784152.1"/>
    </source>
</evidence>
<dbReference type="AlphaFoldDB" id="A0ABD3P7X8"/>
<evidence type="ECO:0008006" key="4">
    <source>
        <dbReference type="Google" id="ProtNLM"/>
    </source>
</evidence>
<comment type="caution">
    <text evidence="2">The sequence shown here is derived from an EMBL/GenBank/DDBJ whole genome shotgun (WGS) entry which is preliminary data.</text>
</comment>
<gene>
    <name evidence="2" type="ORF">ACHAWO_006366</name>
</gene>
<sequence>MDTVRAFQLDVDSIQSYLAKCDAPFATSQLYSTETEETYVDTDRRKSVYRTIVDPALFNLVEDLMKTINEGDDEYHYVLWKNGSDITHIKYEEGGCFKAHRDFNSTTSNMIEEFSLIVCVTPEEEAKGVEGGETSIVTFGGVGAKPVEKVYDTKTPGCALLFRKDLNHEGKPLIKGVKHIITANIFAVKKDQSEQVLYVTFPQEGVTSEGKVRTRSKTRALDSKKIKAAADAAIMHVANDSKSYALPVSILTGMLESHVRFSNSRAESEGKEPPQVVPFVCNDFTFEQFGVVARILNRCYVDEASITKGKPCLDYFGPFNVENLLIDLALEPSSDQPPVKRPKQEVESDEDVAGGFDSDIIVCENESRMKAVLSTARAFNQPYVPFKILFIEGMLHSFDGDGMAEIIPFDIPMTAAAAFVGDHNNVFGIWSLDQYFVDEDNVFTLKKAHEYSPFFECAPQDHSDRLLKLPLGSKVELFDPPPGANYSSWEMPFKVTRTTHDGEAKVQTVETSEDFLRGGMGLGLNVRASDPELKSGLLKYMFNKYDRSDVKPLDLRAGLTKESSVVHPVNNLFHLDGKGKACFTREQAKLASDYIASINLEQRVKASLNKKQFELPQVSEKVSMVYCNDDRYGKMNVLWVCGVLRLELDDAKSSTSVSQDSSEQEKFEAWPSQEAKEKIRHSFNLADKYDNIVRHEGVLPDKWWEYDSDESSTLLYSSDEEDE</sequence>
<dbReference type="Proteomes" id="UP001530400">
    <property type="component" value="Unassembled WGS sequence"/>
</dbReference>
<evidence type="ECO:0000256" key="1">
    <source>
        <dbReference type="SAM" id="MobiDB-lite"/>
    </source>
</evidence>
<name>A0ABD3P7X8_9STRA</name>
<keyword evidence="3" id="KW-1185">Reference proteome</keyword>
<protein>
    <recommendedName>
        <fullName evidence="4">Prolyl 4-hydroxylase alpha subunit Fe(2+) 2OG dioxygenase domain-containing protein</fullName>
    </recommendedName>
</protein>
<reference evidence="2 3" key="1">
    <citation type="submission" date="2024-10" db="EMBL/GenBank/DDBJ databases">
        <title>Updated reference genomes for cyclostephanoid diatoms.</title>
        <authorList>
            <person name="Roberts W.R."/>
            <person name="Alverson A.J."/>
        </authorList>
    </citation>
    <scope>NUCLEOTIDE SEQUENCE [LARGE SCALE GENOMIC DNA]</scope>
    <source>
        <strain evidence="2 3">AJA010-31</strain>
    </source>
</reference>
<organism evidence="2 3">
    <name type="scientific">Cyclotella atomus</name>
    <dbReference type="NCBI Taxonomy" id="382360"/>
    <lineage>
        <taxon>Eukaryota</taxon>
        <taxon>Sar</taxon>
        <taxon>Stramenopiles</taxon>
        <taxon>Ochrophyta</taxon>
        <taxon>Bacillariophyta</taxon>
        <taxon>Coscinodiscophyceae</taxon>
        <taxon>Thalassiosirophycidae</taxon>
        <taxon>Stephanodiscales</taxon>
        <taxon>Stephanodiscaceae</taxon>
        <taxon>Cyclotella</taxon>
    </lineage>
</organism>
<dbReference type="EMBL" id="JALLPJ020000737">
    <property type="protein sequence ID" value="KAL3784152.1"/>
    <property type="molecule type" value="Genomic_DNA"/>
</dbReference>
<feature type="region of interest" description="Disordered" evidence="1">
    <location>
        <begin position="654"/>
        <end position="673"/>
    </location>
</feature>
<dbReference type="Gene3D" id="2.60.120.620">
    <property type="entry name" value="q2cbj1_9rhob like domain"/>
    <property type="match status" value="1"/>
</dbReference>
<evidence type="ECO:0000313" key="3">
    <source>
        <dbReference type="Proteomes" id="UP001530400"/>
    </source>
</evidence>
<accession>A0ABD3P7X8</accession>